<evidence type="ECO:0000256" key="3">
    <source>
        <dbReference type="ARBA" id="ARBA00022840"/>
    </source>
</evidence>
<dbReference type="PROSITE" id="PS00211">
    <property type="entry name" value="ABC_TRANSPORTER_1"/>
    <property type="match status" value="1"/>
</dbReference>
<name>A0A1H3CUR6_9PSEU</name>
<protein>
    <submittedName>
        <fullName evidence="5">ABC-2 type transport system ATP-binding protein</fullName>
    </submittedName>
</protein>
<accession>A0A1H3CUR6</accession>
<dbReference type="PANTHER" id="PTHR42939">
    <property type="entry name" value="ABC TRANSPORTER ATP-BINDING PROTEIN ALBC-RELATED"/>
    <property type="match status" value="1"/>
</dbReference>
<dbReference type="RefSeq" id="WP_093265954.1">
    <property type="nucleotide sequence ID" value="NZ_FNOK01000012.1"/>
</dbReference>
<dbReference type="Gene3D" id="3.40.50.300">
    <property type="entry name" value="P-loop containing nucleotide triphosphate hydrolases"/>
    <property type="match status" value="1"/>
</dbReference>
<dbReference type="AlphaFoldDB" id="A0A1H3CUR6"/>
<dbReference type="InterPro" id="IPR027417">
    <property type="entry name" value="P-loop_NTPase"/>
</dbReference>
<evidence type="ECO:0000313" key="6">
    <source>
        <dbReference type="Proteomes" id="UP000199529"/>
    </source>
</evidence>
<keyword evidence="6" id="KW-1185">Reference proteome</keyword>
<dbReference type="SUPFAM" id="SSF52540">
    <property type="entry name" value="P-loop containing nucleoside triphosphate hydrolases"/>
    <property type="match status" value="1"/>
</dbReference>
<dbReference type="STRING" id="418495.SAMN05216215_1012139"/>
<dbReference type="EMBL" id="FNOK01000012">
    <property type="protein sequence ID" value="SDX57169.1"/>
    <property type="molecule type" value="Genomic_DNA"/>
</dbReference>
<dbReference type="InterPro" id="IPR003593">
    <property type="entry name" value="AAA+_ATPase"/>
</dbReference>
<dbReference type="SMART" id="SM00382">
    <property type="entry name" value="AAA"/>
    <property type="match status" value="1"/>
</dbReference>
<dbReference type="PANTHER" id="PTHR42939:SF1">
    <property type="entry name" value="ABC TRANSPORTER ATP-BINDING PROTEIN ALBC-RELATED"/>
    <property type="match status" value="1"/>
</dbReference>
<evidence type="ECO:0000256" key="1">
    <source>
        <dbReference type="ARBA" id="ARBA00022448"/>
    </source>
</evidence>
<dbReference type="Pfam" id="PF00005">
    <property type="entry name" value="ABC_tran"/>
    <property type="match status" value="1"/>
</dbReference>
<organism evidence="5 6">
    <name type="scientific">Saccharopolyspora shandongensis</name>
    <dbReference type="NCBI Taxonomy" id="418495"/>
    <lineage>
        <taxon>Bacteria</taxon>
        <taxon>Bacillati</taxon>
        <taxon>Actinomycetota</taxon>
        <taxon>Actinomycetes</taxon>
        <taxon>Pseudonocardiales</taxon>
        <taxon>Pseudonocardiaceae</taxon>
        <taxon>Saccharopolyspora</taxon>
    </lineage>
</organism>
<evidence type="ECO:0000313" key="5">
    <source>
        <dbReference type="EMBL" id="SDX57169.1"/>
    </source>
</evidence>
<dbReference type="InterPro" id="IPR017871">
    <property type="entry name" value="ABC_transporter-like_CS"/>
</dbReference>
<dbReference type="Proteomes" id="UP000199529">
    <property type="component" value="Unassembled WGS sequence"/>
</dbReference>
<dbReference type="GO" id="GO:0005524">
    <property type="term" value="F:ATP binding"/>
    <property type="evidence" value="ECO:0007669"/>
    <property type="project" value="UniProtKB-KW"/>
</dbReference>
<dbReference type="PROSITE" id="PS50893">
    <property type="entry name" value="ABC_TRANSPORTER_2"/>
    <property type="match status" value="1"/>
</dbReference>
<dbReference type="InterPro" id="IPR003439">
    <property type="entry name" value="ABC_transporter-like_ATP-bd"/>
</dbReference>
<keyword evidence="1" id="KW-0813">Transport</keyword>
<evidence type="ECO:0000259" key="4">
    <source>
        <dbReference type="PROSITE" id="PS50893"/>
    </source>
</evidence>
<dbReference type="GO" id="GO:0016887">
    <property type="term" value="F:ATP hydrolysis activity"/>
    <property type="evidence" value="ECO:0007669"/>
    <property type="project" value="InterPro"/>
</dbReference>
<reference evidence="6" key="1">
    <citation type="submission" date="2016-10" db="EMBL/GenBank/DDBJ databases">
        <authorList>
            <person name="Varghese N."/>
            <person name="Submissions S."/>
        </authorList>
    </citation>
    <scope>NUCLEOTIDE SEQUENCE [LARGE SCALE GENOMIC DNA]</scope>
    <source>
        <strain evidence="6">CGMCC 4.3530</strain>
    </source>
</reference>
<feature type="domain" description="ABC transporter" evidence="4">
    <location>
        <begin position="9"/>
        <end position="233"/>
    </location>
</feature>
<dbReference type="OrthoDB" id="9804819at2"/>
<evidence type="ECO:0000256" key="2">
    <source>
        <dbReference type="ARBA" id="ARBA00022741"/>
    </source>
</evidence>
<keyword evidence="2" id="KW-0547">Nucleotide-binding</keyword>
<gene>
    <name evidence="5" type="ORF">SAMN05216215_1012139</name>
</gene>
<proteinExistence type="predicted"/>
<keyword evidence="3 5" id="KW-0067">ATP-binding</keyword>
<dbReference type="CDD" id="cd03230">
    <property type="entry name" value="ABC_DR_subfamily_A"/>
    <property type="match status" value="1"/>
</dbReference>
<dbReference type="InterPro" id="IPR051782">
    <property type="entry name" value="ABC_Transporter_VariousFunc"/>
</dbReference>
<sequence>MSAGEVPAVRTHQLAKRYRRGWALRGCSLSLPPNRVVALVGHNGAGKSTLMGLTAGLLKPTEGDIEVFGRRPTGNGAPEEVAYVTQQKPLYPGLTVSETLRFAARMNTRWDQGYAEQLVRSAEVPFDAKVGKLSGGQRTRVALVLALGKRPGLLMLDEPLAELDPLARQATLRTLQEESRQHGIGVLLSSHVLEELEAVCDHLVLLGNGRVRLDGPVADLVAGHRVLRGAGQLPVAPGDVVDSVHSGQEQVLITKRRGPLTGSGWREHAPRLNDIALAYMRNNNNNAEVAA</sequence>